<dbReference type="PANTHER" id="PTHR14190">
    <property type="entry name" value="SUPPRESSOR OF ACTIN MUTATIONS 2/VACUOLAR PROTEIN SORTING 52"/>
    <property type="match status" value="1"/>
</dbReference>
<keyword evidence="8" id="KW-1185">Reference proteome</keyword>
<dbReference type="GO" id="GO:0000938">
    <property type="term" value="C:GARP complex"/>
    <property type="evidence" value="ECO:0007669"/>
    <property type="project" value="TreeGrafter"/>
</dbReference>
<evidence type="ECO:0000259" key="6">
    <source>
        <dbReference type="Pfam" id="PF04129"/>
    </source>
</evidence>
<dbReference type="GO" id="GO:0019905">
    <property type="term" value="F:syntaxin binding"/>
    <property type="evidence" value="ECO:0007669"/>
    <property type="project" value="TreeGrafter"/>
</dbReference>
<evidence type="ECO:0000256" key="1">
    <source>
        <dbReference type="ARBA" id="ARBA00004601"/>
    </source>
</evidence>
<dbReference type="RefSeq" id="XP_039134336.1">
    <property type="nucleotide sequence ID" value="XM_039278402.1"/>
</dbReference>
<keyword evidence="3" id="KW-0813">Transport</keyword>
<keyword evidence="5" id="KW-0333">Golgi apparatus</keyword>
<dbReference type="Proteomes" id="UP001515500">
    <property type="component" value="Chromosome 11"/>
</dbReference>
<dbReference type="InterPro" id="IPR048319">
    <property type="entry name" value="Vps52_CC"/>
</dbReference>
<dbReference type="InterPro" id="IPR007258">
    <property type="entry name" value="Vps52"/>
</dbReference>
<dbReference type="GO" id="GO:0032456">
    <property type="term" value="P:endocytic recycling"/>
    <property type="evidence" value="ECO:0007669"/>
    <property type="project" value="TreeGrafter"/>
</dbReference>
<dbReference type="GeneID" id="120271723"/>
<feature type="domain" description="Vps52 C-terminal" evidence="7">
    <location>
        <begin position="224"/>
        <end position="506"/>
    </location>
</feature>
<evidence type="ECO:0000256" key="5">
    <source>
        <dbReference type="ARBA" id="ARBA00023034"/>
    </source>
</evidence>
<evidence type="ECO:0000313" key="9">
    <source>
        <dbReference type="RefSeq" id="XP_039134336.1"/>
    </source>
</evidence>
<feature type="domain" description="Vps52 coiled-coil" evidence="6">
    <location>
        <begin position="96"/>
        <end position="207"/>
    </location>
</feature>
<dbReference type="InterPro" id="IPR048361">
    <property type="entry name" value="Vps52_C"/>
</dbReference>
<dbReference type="PANTHER" id="PTHR14190:SF7">
    <property type="entry name" value="VACUOLAR PROTEIN SORTING-ASSOCIATED PROTEIN 52 HOMOLOG"/>
    <property type="match status" value="1"/>
</dbReference>
<dbReference type="Pfam" id="PF20655">
    <property type="entry name" value="Vps52_C"/>
    <property type="match status" value="1"/>
</dbReference>
<dbReference type="GO" id="GO:0005829">
    <property type="term" value="C:cytosol"/>
    <property type="evidence" value="ECO:0007669"/>
    <property type="project" value="GOC"/>
</dbReference>
<sequence length="646" mass="74033">MRSFGVESLIPDESTLDMQRTEKQVFDVGLFVEDLALDEDARSDYESLEGLQEELEECKTDDEVSDILAKVSKLWEHTKGVENNVRQVELDSMQVHSGAAESKLTKFVEDIIVTPGMVDIIVDGEVNEECLKTLESLRKKLKFAEVVKTSKAPKDVQLELERLRQKAVSKVFEFIVQKIHALRNLKTSVQILQHSILLKYKCLIIFLKEHGREIYNEVKATYIDTMSKILSAHFHAYIQAMGKLQLDIATASDLIGVEARSTGLSLSREPLKNGSAVFALGDRINILKEIDQPALIPHTAEVNSQRYPYEVLFRSLHKLLIDTAASEYLFCDDFFGEESIFYDLFLGPFAVLDEHFNVVLPNCYDALGLMLMIHIIHQQQLVMFRRRIPCLDSYLDKVCQYFLLWSRFKLVFDMHLNSLRNANVSTLWVDDVHPHYVMRRYAEFIASLVHLNVEHGDGQLDLNFERLEMAIDDLLIKLAKTFTKPKLQTAFLINNYDLIVAVLMNVPGGGRTMIYFGKLLESNIYIFAEEMLLEHFNDLIKFLNSCGAGESSSGAEKPSATDLEPLVRDFLSRRETAIELMNKDVITFFSNCLCGGRNIMDVATIKLHVYYGRLRECARRMEGSFDCRDPLPVFRLSYKDKYFKMV</sequence>
<proteinExistence type="inferred from homology"/>
<keyword evidence="4" id="KW-0653">Protein transport</keyword>
<name>A0AB40C3J2_DIOCR</name>
<evidence type="ECO:0000256" key="3">
    <source>
        <dbReference type="ARBA" id="ARBA00022448"/>
    </source>
</evidence>
<dbReference type="AlphaFoldDB" id="A0AB40C3J2"/>
<dbReference type="GO" id="GO:0042147">
    <property type="term" value="P:retrograde transport, endosome to Golgi"/>
    <property type="evidence" value="ECO:0007669"/>
    <property type="project" value="TreeGrafter"/>
</dbReference>
<organism evidence="8 9">
    <name type="scientific">Dioscorea cayennensis subsp. rotundata</name>
    <name type="common">White Guinea yam</name>
    <name type="synonym">Dioscorea rotundata</name>
    <dbReference type="NCBI Taxonomy" id="55577"/>
    <lineage>
        <taxon>Eukaryota</taxon>
        <taxon>Viridiplantae</taxon>
        <taxon>Streptophyta</taxon>
        <taxon>Embryophyta</taxon>
        <taxon>Tracheophyta</taxon>
        <taxon>Spermatophyta</taxon>
        <taxon>Magnoliopsida</taxon>
        <taxon>Liliopsida</taxon>
        <taxon>Dioscoreales</taxon>
        <taxon>Dioscoreaceae</taxon>
        <taxon>Dioscorea</taxon>
    </lineage>
</organism>
<dbReference type="GO" id="GO:0006896">
    <property type="term" value="P:Golgi to vacuole transport"/>
    <property type="evidence" value="ECO:0007669"/>
    <property type="project" value="TreeGrafter"/>
</dbReference>
<evidence type="ECO:0000259" key="7">
    <source>
        <dbReference type="Pfam" id="PF20655"/>
    </source>
</evidence>
<dbReference type="Pfam" id="PF04129">
    <property type="entry name" value="Vps52_CC"/>
    <property type="match status" value="1"/>
</dbReference>
<dbReference type="GO" id="GO:0015031">
    <property type="term" value="P:protein transport"/>
    <property type="evidence" value="ECO:0007669"/>
    <property type="project" value="UniProtKB-KW"/>
</dbReference>
<comment type="similarity">
    <text evidence="2">Belongs to the VPS52 family.</text>
</comment>
<evidence type="ECO:0000313" key="8">
    <source>
        <dbReference type="Proteomes" id="UP001515500"/>
    </source>
</evidence>
<comment type="subcellular location">
    <subcellularLocation>
        <location evidence="1">Golgi apparatus</location>
        <location evidence="1">trans-Golgi network</location>
    </subcellularLocation>
</comment>
<evidence type="ECO:0000256" key="2">
    <source>
        <dbReference type="ARBA" id="ARBA00008180"/>
    </source>
</evidence>
<gene>
    <name evidence="9" type="primary">LOC120271723</name>
</gene>
<accession>A0AB40C3J2</accession>
<evidence type="ECO:0000256" key="4">
    <source>
        <dbReference type="ARBA" id="ARBA00022927"/>
    </source>
</evidence>
<reference evidence="9" key="1">
    <citation type="submission" date="2025-08" db="UniProtKB">
        <authorList>
            <consortium name="RefSeq"/>
        </authorList>
    </citation>
    <scope>IDENTIFICATION</scope>
</reference>
<protein>
    <submittedName>
        <fullName evidence="9">LOW QUALITY PROTEIN: vacuolar protein sorting-associated protein 52 A-like</fullName>
    </submittedName>
</protein>